<evidence type="ECO:0000313" key="4">
    <source>
        <dbReference type="Proteomes" id="UP000260812"/>
    </source>
</evidence>
<dbReference type="AlphaFoldDB" id="A0A3E3IDN7"/>
<dbReference type="EMBL" id="QVLV01000001">
    <property type="protein sequence ID" value="RGE65163.1"/>
    <property type="molecule type" value="Genomic_DNA"/>
</dbReference>
<accession>A0A3E3IDN7</accession>
<gene>
    <name evidence="3" type="ORF">DWY69_05970</name>
    <name evidence="2" type="ORF">DXC51_02270</name>
</gene>
<proteinExistence type="predicted"/>
<evidence type="ECO:0000313" key="5">
    <source>
        <dbReference type="Proteomes" id="UP000261166"/>
    </source>
</evidence>
<keyword evidence="1" id="KW-0175">Coiled coil</keyword>
<comment type="caution">
    <text evidence="2">The sequence shown here is derived from an EMBL/GenBank/DDBJ whole genome shotgun (WGS) entry which is preliminary data.</text>
</comment>
<evidence type="ECO:0000313" key="3">
    <source>
        <dbReference type="EMBL" id="RGE73035.1"/>
    </source>
</evidence>
<keyword evidence="4" id="KW-1185">Reference proteome</keyword>
<evidence type="ECO:0000313" key="2">
    <source>
        <dbReference type="EMBL" id="RGE65163.1"/>
    </source>
</evidence>
<evidence type="ECO:0000256" key="1">
    <source>
        <dbReference type="SAM" id="Coils"/>
    </source>
</evidence>
<dbReference type="GeneID" id="97985737"/>
<reference evidence="2 5" key="1">
    <citation type="submission" date="2018-08" db="EMBL/GenBank/DDBJ databases">
        <title>A genome reference for cultivated species of the human gut microbiota.</title>
        <authorList>
            <person name="Zou Y."/>
            <person name="Xue W."/>
            <person name="Luo G."/>
        </authorList>
    </citation>
    <scope>NUCLEOTIDE SEQUENCE [LARGE SCALE GENOMIC DNA]</scope>
    <source>
        <strain evidence="3 5">AF26-4BH</strain>
        <strain evidence="2">TF05-5AC</strain>
    </source>
</reference>
<dbReference type="RefSeq" id="WP_021637695.1">
    <property type="nucleotide sequence ID" value="NZ_JBKUNB010000007.1"/>
</dbReference>
<organism evidence="2 4">
    <name type="scientific">Eisenbergiella massiliensis</name>
    <dbReference type="NCBI Taxonomy" id="1720294"/>
    <lineage>
        <taxon>Bacteria</taxon>
        <taxon>Bacillati</taxon>
        <taxon>Bacillota</taxon>
        <taxon>Clostridia</taxon>
        <taxon>Lachnospirales</taxon>
        <taxon>Lachnospiraceae</taxon>
        <taxon>Eisenbergiella</taxon>
    </lineage>
</organism>
<dbReference type="Proteomes" id="UP000260812">
    <property type="component" value="Unassembled WGS sequence"/>
</dbReference>
<feature type="coiled-coil region" evidence="1">
    <location>
        <begin position="450"/>
        <end position="484"/>
    </location>
</feature>
<name>A0A3E3IDN7_9FIRM</name>
<dbReference type="OrthoDB" id="9956934at2"/>
<dbReference type="EMBL" id="QVLU01000004">
    <property type="protein sequence ID" value="RGE73035.1"/>
    <property type="molecule type" value="Genomic_DNA"/>
</dbReference>
<protein>
    <submittedName>
        <fullName evidence="2">Uncharacterized protein</fullName>
    </submittedName>
</protein>
<dbReference type="Proteomes" id="UP000261166">
    <property type="component" value="Unassembled WGS sequence"/>
</dbReference>
<sequence>MADVTVKFLGENYSFPEELKDYVSYCNEFEKINKRLSQALLVTMNRPTITGGETSQAGEVETKLKEDMRKEGKKVISMLAKYNIFDVTESDLVDNNKGYIYYNDVYQNIMMRGLRLNLAEELQNFLDDWEDAQQSAYSQVTGTGISMYSNSMIAHMTLAAFETSTIKKQCEQADRDYKRAMDALSARGTSVTEKKNAEVMIKTFAEIANAFGMFISELMDTFLNKLQQNNIFDYSKTKEYDIKRSSEILNNMSLVEDKKSVLIQAFKSCPYNPDIYAKVLEMGLCDLDTFKTAQYYYQDEVLTEVLDDYVKKNLKNTEKVTVPISILATYRGTDEIGIWKKIYEGTLENIEGSYKIINTALSDKKKLDRFIRDNISSSMKEVVKKSREDVIKNIDKKMLALVSEKQYDEFVGMGILSPEIIRMSGSSATTLNDINGEIRNALTDCVMEYIEEAKKRYDAYDKAMDIYEKELKQKYDELNVLRSEKNSLGLFAFSKKKEMTATIDAKVNEISEFKRTHEPKDLLAQFEAMYR</sequence>